<feature type="compositionally biased region" description="Basic residues" evidence="1">
    <location>
        <begin position="29"/>
        <end position="38"/>
    </location>
</feature>
<organism evidence="2 3">
    <name type="scientific">Cirrhinus mrigala</name>
    <name type="common">Mrigala</name>
    <dbReference type="NCBI Taxonomy" id="683832"/>
    <lineage>
        <taxon>Eukaryota</taxon>
        <taxon>Metazoa</taxon>
        <taxon>Chordata</taxon>
        <taxon>Craniata</taxon>
        <taxon>Vertebrata</taxon>
        <taxon>Euteleostomi</taxon>
        <taxon>Actinopterygii</taxon>
        <taxon>Neopterygii</taxon>
        <taxon>Teleostei</taxon>
        <taxon>Ostariophysi</taxon>
        <taxon>Cypriniformes</taxon>
        <taxon>Cyprinidae</taxon>
        <taxon>Labeoninae</taxon>
        <taxon>Labeonini</taxon>
        <taxon>Cirrhinus</taxon>
    </lineage>
</organism>
<feature type="non-terminal residue" evidence="2">
    <location>
        <position position="73"/>
    </location>
</feature>
<protein>
    <submittedName>
        <fullName evidence="2">Uncharacterized protein</fullName>
    </submittedName>
</protein>
<evidence type="ECO:0000313" key="3">
    <source>
        <dbReference type="Proteomes" id="UP001529510"/>
    </source>
</evidence>
<dbReference type="AlphaFoldDB" id="A0ABD0PES3"/>
<evidence type="ECO:0000313" key="2">
    <source>
        <dbReference type="EMBL" id="KAL0172579.1"/>
    </source>
</evidence>
<feature type="region of interest" description="Disordered" evidence="1">
    <location>
        <begin position="1"/>
        <end position="73"/>
    </location>
</feature>
<name>A0ABD0PES3_CIRMR</name>
<sequence>GDDETQPPPSGHKSRRRASVGATPERRGLERRRSRRHSLQNGKGHTSAPSSPCHSHTPNILPLNGQRIDDISE</sequence>
<gene>
    <name evidence="2" type="ORF">M9458_032890</name>
</gene>
<accession>A0ABD0PES3</accession>
<reference evidence="2 3" key="1">
    <citation type="submission" date="2024-05" db="EMBL/GenBank/DDBJ databases">
        <title>Genome sequencing and assembly of Indian major carp, Cirrhinus mrigala (Hamilton, 1822).</title>
        <authorList>
            <person name="Mohindra V."/>
            <person name="Chowdhury L.M."/>
            <person name="Lal K."/>
            <person name="Jena J.K."/>
        </authorList>
    </citation>
    <scope>NUCLEOTIDE SEQUENCE [LARGE SCALE GENOMIC DNA]</scope>
    <source>
        <strain evidence="2">CM1030</strain>
        <tissue evidence="2">Blood</tissue>
    </source>
</reference>
<dbReference type="EMBL" id="JAMKFB020000016">
    <property type="protein sequence ID" value="KAL0172579.1"/>
    <property type="molecule type" value="Genomic_DNA"/>
</dbReference>
<feature type="non-terminal residue" evidence="2">
    <location>
        <position position="1"/>
    </location>
</feature>
<proteinExistence type="predicted"/>
<keyword evidence="3" id="KW-1185">Reference proteome</keyword>
<dbReference type="Proteomes" id="UP001529510">
    <property type="component" value="Unassembled WGS sequence"/>
</dbReference>
<evidence type="ECO:0000256" key="1">
    <source>
        <dbReference type="SAM" id="MobiDB-lite"/>
    </source>
</evidence>
<feature type="compositionally biased region" description="Pro residues" evidence="1">
    <location>
        <begin position="1"/>
        <end position="10"/>
    </location>
</feature>
<comment type="caution">
    <text evidence="2">The sequence shown here is derived from an EMBL/GenBank/DDBJ whole genome shotgun (WGS) entry which is preliminary data.</text>
</comment>
<feature type="compositionally biased region" description="Polar residues" evidence="1">
    <location>
        <begin position="40"/>
        <end position="58"/>
    </location>
</feature>